<organism evidence="2 3">
    <name type="scientific">Pistricoccus aurantiacus</name>
    <dbReference type="NCBI Taxonomy" id="1883414"/>
    <lineage>
        <taxon>Bacteria</taxon>
        <taxon>Pseudomonadati</taxon>
        <taxon>Pseudomonadota</taxon>
        <taxon>Gammaproteobacteria</taxon>
        <taxon>Oceanospirillales</taxon>
        <taxon>Halomonadaceae</taxon>
        <taxon>Pistricoccus</taxon>
    </lineage>
</organism>
<feature type="transmembrane region" description="Helical" evidence="1">
    <location>
        <begin position="108"/>
        <end position="129"/>
    </location>
</feature>
<keyword evidence="1" id="KW-0812">Transmembrane</keyword>
<feature type="transmembrane region" description="Helical" evidence="1">
    <location>
        <begin position="379"/>
        <end position="400"/>
    </location>
</feature>
<name>A0A5B8SRH5_9GAMM</name>
<feature type="transmembrane region" description="Helical" evidence="1">
    <location>
        <begin position="444"/>
        <end position="462"/>
    </location>
</feature>
<reference evidence="2 3" key="1">
    <citation type="submission" date="2019-06" db="EMBL/GenBank/DDBJ databases">
        <title>Genome analyses of bacteria isolated from kimchi.</title>
        <authorList>
            <person name="Lee S."/>
            <person name="Ahn S."/>
            <person name="Roh S."/>
        </authorList>
    </citation>
    <scope>NUCLEOTIDE SEQUENCE [LARGE SCALE GENOMIC DNA]</scope>
    <source>
        <strain evidence="2 3">CBA4606</strain>
    </source>
</reference>
<accession>A0A5B8SRH5</accession>
<evidence type="ECO:0000313" key="2">
    <source>
        <dbReference type="EMBL" id="QEA38871.1"/>
    </source>
</evidence>
<dbReference type="EMBL" id="CP042382">
    <property type="protein sequence ID" value="QEA38871.1"/>
    <property type="molecule type" value="Genomic_DNA"/>
</dbReference>
<dbReference type="InterPro" id="IPR030191">
    <property type="entry name" value="CodB"/>
</dbReference>
<dbReference type="PANTHER" id="PTHR30569">
    <property type="entry name" value="CYTOSINE TRANSPORTER CODB"/>
    <property type="match status" value="1"/>
</dbReference>
<dbReference type="Gene3D" id="1.10.4160.10">
    <property type="entry name" value="Hydantoin permease"/>
    <property type="match status" value="1"/>
</dbReference>
<dbReference type="OrthoDB" id="9770247at2"/>
<feature type="transmembrane region" description="Helical" evidence="1">
    <location>
        <begin position="514"/>
        <end position="532"/>
    </location>
</feature>
<evidence type="ECO:0000256" key="1">
    <source>
        <dbReference type="SAM" id="Phobius"/>
    </source>
</evidence>
<sequence>MTDTAGEHTQSISEMDDELLPVPEHRTHGPSHFLGLYGAEHVAATEFVIGAAFVAMGATIHDILLGLLIGNTLAVLSFWLITAPIAVKTRLSLYTYLDKNMGEKFSRLYNGANVLIFVAISAAMITVSATAVRVLFDIPPQIYPYPSNAYFALIAASASVIAVLVAYYGFKVVAEFATICTPWLMVMFTAGGMVLIPALNETLTGYTTLASFSDFVNLAGATVFTGINAEGEPGIGLLEVIGFAWAANTFAHFGLVDMALLRYAKKPIYGLCTATGMMFGHYIAWISAALMGAATASIMKLSVAVVSPGDVAYYALGATGFVIVIIAGWTTANPNLYRAGLAAQAVFPNVARQKVTLVVGAVVVIGSCFPFIYRSILPILAYAGLVLVPIGGIVFAEQHIFPRMGMKTNWHRLKGVKDNMPALITWGICLVFGFGLNFTNLIPFVYLFLPTWVISIVCYTILAKRAGADKSYPEAEKREADFHRRVEEYHAELARTESYEHVKDTSMLTKGIRAIWIVIGLLVPAVLAWRVLFNSPDLYEYYVNREVFYDITIWCTLIYFVFAWWDLQRSKALRRASATTGSAAPVE</sequence>
<feature type="transmembrane region" description="Helical" evidence="1">
    <location>
        <begin position="355"/>
        <end position="373"/>
    </location>
</feature>
<feature type="transmembrane region" description="Helical" evidence="1">
    <location>
        <begin position="63"/>
        <end position="87"/>
    </location>
</feature>
<keyword evidence="1" id="KW-0472">Membrane</keyword>
<keyword evidence="1" id="KW-1133">Transmembrane helix</keyword>
<keyword evidence="3" id="KW-1185">Reference proteome</keyword>
<feature type="transmembrane region" description="Helical" evidence="1">
    <location>
        <begin position="240"/>
        <end position="261"/>
    </location>
</feature>
<dbReference type="AlphaFoldDB" id="A0A5B8SRH5"/>
<proteinExistence type="predicted"/>
<dbReference type="GO" id="GO:0015209">
    <property type="term" value="F:cytosine transmembrane transporter activity"/>
    <property type="evidence" value="ECO:0007669"/>
    <property type="project" value="InterPro"/>
</dbReference>
<dbReference type="GO" id="GO:0005886">
    <property type="term" value="C:plasma membrane"/>
    <property type="evidence" value="ECO:0007669"/>
    <property type="project" value="TreeGrafter"/>
</dbReference>
<gene>
    <name evidence="2" type="ORF">FGL86_07140</name>
</gene>
<dbReference type="RefSeq" id="WP_147183927.1">
    <property type="nucleotide sequence ID" value="NZ_CP042382.1"/>
</dbReference>
<feature type="transmembrane region" description="Helical" evidence="1">
    <location>
        <begin position="149"/>
        <end position="170"/>
    </location>
</feature>
<dbReference type="KEGG" id="paur:FGL86_07140"/>
<evidence type="ECO:0008006" key="4">
    <source>
        <dbReference type="Google" id="ProtNLM"/>
    </source>
</evidence>
<feature type="transmembrane region" description="Helical" evidence="1">
    <location>
        <begin position="420"/>
        <end position="438"/>
    </location>
</feature>
<feature type="transmembrane region" description="Helical" evidence="1">
    <location>
        <begin position="311"/>
        <end position="334"/>
    </location>
</feature>
<dbReference type="Proteomes" id="UP000321272">
    <property type="component" value="Chromosome"/>
</dbReference>
<dbReference type="PANTHER" id="PTHR30569:SF0">
    <property type="entry name" value="CYTOSINE PERMEASE"/>
    <property type="match status" value="1"/>
</dbReference>
<evidence type="ECO:0000313" key="3">
    <source>
        <dbReference type="Proteomes" id="UP000321272"/>
    </source>
</evidence>
<feature type="transmembrane region" description="Helical" evidence="1">
    <location>
        <begin position="182"/>
        <end position="199"/>
    </location>
</feature>
<protein>
    <recommendedName>
        <fullName evidence="4">Nucleoside transporter</fullName>
    </recommendedName>
</protein>
<feature type="transmembrane region" description="Helical" evidence="1">
    <location>
        <begin position="547"/>
        <end position="565"/>
    </location>
</feature>